<comment type="caution">
    <text evidence="1">The sequence shown here is derived from an EMBL/GenBank/DDBJ whole genome shotgun (WGS) entry which is preliminary data.</text>
</comment>
<proteinExistence type="predicted"/>
<dbReference type="AlphaFoldDB" id="A0A8K0KF24"/>
<name>A0A8K0KF24_LADFU</name>
<reference evidence="1" key="1">
    <citation type="submission" date="2013-04" db="EMBL/GenBank/DDBJ databases">
        <authorList>
            <person name="Qu J."/>
            <person name="Murali S.C."/>
            <person name="Bandaranaike D."/>
            <person name="Bellair M."/>
            <person name="Blankenburg K."/>
            <person name="Chao H."/>
            <person name="Dinh H."/>
            <person name="Doddapaneni H."/>
            <person name="Downs B."/>
            <person name="Dugan-Rocha S."/>
            <person name="Elkadiri S."/>
            <person name="Gnanaolivu R.D."/>
            <person name="Hernandez B."/>
            <person name="Javaid M."/>
            <person name="Jayaseelan J.C."/>
            <person name="Lee S."/>
            <person name="Li M."/>
            <person name="Ming W."/>
            <person name="Munidasa M."/>
            <person name="Muniz J."/>
            <person name="Nguyen L."/>
            <person name="Ongeri F."/>
            <person name="Osuji N."/>
            <person name="Pu L.-L."/>
            <person name="Puazo M."/>
            <person name="Qu C."/>
            <person name="Quiroz J."/>
            <person name="Raj R."/>
            <person name="Weissenberger G."/>
            <person name="Xin Y."/>
            <person name="Zou X."/>
            <person name="Han Y."/>
            <person name="Richards S."/>
            <person name="Worley K."/>
            <person name="Muzny D."/>
            <person name="Gibbs R."/>
        </authorList>
    </citation>
    <scope>NUCLEOTIDE SEQUENCE</scope>
    <source>
        <strain evidence="1">Sampled in the wild</strain>
    </source>
</reference>
<dbReference type="Proteomes" id="UP000792457">
    <property type="component" value="Unassembled WGS sequence"/>
</dbReference>
<dbReference type="EMBL" id="KZ308773">
    <property type="protein sequence ID" value="KAG8234084.1"/>
    <property type="molecule type" value="Genomic_DNA"/>
</dbReference>
<organism evidence="1 2">
    <name type="scientific">Ladona fulva</name>
    <name type="common">Scarce chaser dragonfly</name>
    <name type="synonym">Libellula fulva</name>
    <dbReference type="NCBI Taxonomy" id="123851"/>
    <lineage>
        <taxon>Eukaryota</taxon>
        <taxon>Metazoa</taxon>
        <taxon>Ecdysozoa</taxon>
        <taxon>Arthropoda</taxon>
        <taxon>Hexapoda</taxon>
        <taxon>Insecta</taxon>
        <taxon>Pterygota</taxon>
        <taxon>Palaeoptera</taxon>
        <taxon>Odonata</taxon>
        <taxon>Epiprocta</taxon>
        <taxon>Anisoptera</taxon>
        <taxon>Libelluloidea</taxon>
        <taxon>Libellulidae</taxon>
        <taxon>Ladona</taxon>
    </lineage>
</organism>
<dbReference type="OrthoDB" id="418748at2759"/>
<accession>A0A8K0KF24</accession>
<evidence type="ECO:0008006" key="3">
    <source>
        <dbReference type="Google" id="ProtNLM"/>
    </source>
</evidence>
<dbReference type="PANTHER" id="PTHR19446">
    <property type="entry name" value="REVERSE TRANSCRIPTASES"/>
    <property type="match status" value="1"/>
</dbReference>
<reference evidence="1" key="2">
    <citation type="submission" date="2017-10" db="EMBL/GenBank/DDBJ databases">
        <title>Ladona fulva Genome sequencing and assembly.</title>
        <authorList>
            <person name="Murali S."/>
            <person name="Richards S."/>
            <person name="Bandaranaike D."/>
            <person name="Bellair M."/>
            <person name="Blankenburg K."/>
            <person name="Chao H."/>
            <person name="Dinh H."/>
            <person name="Doddapaneni H."/>
            <person name="Dugan-Rocha S."/>
            <person name="Elkadiri S."/>
            <person name="Gnanaolivu R."/>
            <person name="Hernandez B."/>
            <person name="Skinner E."/>
            <person name="Javaid M."/>
            <person name="Lee S."/>
            <person name="Li M."/>
            <person name="Ming W."/>
            <person name="Munidasa M."/>
            <person name="Muniz J."/>
            <person name="Nguyen L."/>
            <person name="Hughes D."/>
            <person name="Osuji N."/>
            <person name="Pu L.-L."/>
            <person name="Puazo M."/>
            <person name="Qu C."/>
            <person name="Quiroz J."/>
            <person name="Raj R."/>
            <person name="Weissenberger G."/>
            <person name="Xin Y."/>
            <person name="Zou X."/>
            <person name="Han Y."/>
            <person name="Worley K."/>
            <person name="Muzny D."/>
            <person name="Gibbs R."/>
        </authorList>
    </citation>
    <scope>NUCLEOTIDE SEQUENCE</scope>
    <source>
        <strain evidence="1">Sampled in the wild</strain>
    </source>
</reference>
<sequence length="94" mass="10821">MKNREAIGSDQIPVEKGFGTEKMPDEWRSGICILIYKGMGDVQDCESYRGIRLISHTMKTWKRIIEGRLRLEMEICDEQFGFMQGRGTTDAIFA</sequence>
<evidence type="ECO:0000313" key="2">
    <source>
        <dbReference type="Proteomes" id="UP000792457"/>
    </source>
</evidence>
<gene>
    <name evidence="1" type="ORF">J437_LFUL013949</name>
</gene>
<keyword evidence="2" id="KW-1185">Reference proteome</keyword>
<protein>
    <recommendedName>
        <fullName evidence="3">Reverse transcriptase domain-containing protein</fullName>
    </recommendedName>
</protein>
<evidence type="ECO:0000313" key="1">
    <source>
        <dbReference type="EMBL" id="KAG8234084.1"/>
    </source>
</evidence>